<protein>
    <submittedName>
        <fullName evidence="1">Uncharacterized protein</fullName>
    </submittedName>
</protein>
<dbReference type="Gramene" id="PGSC0003DMT400097590">
    <property type="protein sequence ID" value="PGSC0003DMT400097590"/>
    <property type="gene ID" value="PGSC0003DMG400047161"/>
</dbReference>
<sequence>MNEQTAAMQKKEDDIAPRLQRLCGKYSFFNQEVNVTGPEGTQSEAVEEEPDEDIIYRSPFQGRLKEGDEKITLEAYQHEHSVEAEVISCALINKRLQAKHILKPLKGTTSEVQPEDVRKTCAYHPDQNGHTIEECVGLKAAIRDLVKIWKITYMWGDNTLLTYDQPEPSIPVTEHTLFYCHYFTPFKGTRWDIYRQLVQRGILTPIKRDDGIVDPFEIKIWKPCPYHDAIDHNIGMCLGFRYDVESLINMGRIQVEFLS</sequence>
<dbReference type="Proteomes" id="UP000011115">
    <property type="component" value="Unassembled WGS sequence"/>
</dbReference>
<dbReference type="EnsemblPlants" id="PGSC0003DMT400097590">
    <property type="protein sequence ID" value="PGSC0003DMT400097590"/>
    <property type="gene ID" value="PGSC0003DMG400047161"/>
</dbReference>
<accession>M1E0Y9</accession>
<dbReference type="HOGENOM" id="CLU_049105_1_0_1"/>
<evidence type="ECO:0000313" key="1">
    <source>
        <dbReference type="EnsemblPlants" id="PGSC0003DMT400097590"/>
    </source>
</evidence>
<dbReference type="InParanoid" id="M1E0Y9"/>
<dbReference type="AlphaFoldDB" id="M1E0Y9"/>
<name>M1E0Y9_SOLTU</name>
<organism evidence="1 2">
    <name type="scientific">Solanum tuberosum</name>
    <name type="common">Potato</name>
    <dbReference type="NCBI Taxonomy" id="4113"/>
    <lineage>
        <taxon>Eukaryota</taxon>
        <taxon>Viridiplantae</taxon>
        <taxon>Streptophyta</taxon>
        <taxon>Embryophyta</taxon>
        <taxon>Tracheophyta</taxon>
        <taxon>Spermatophyta</taxon>
        <taxon>Magnoliopsida</taxon>
        <taxon>eudicotyledons</taxon>
        <taxon>Gunneridae</taxon>
        <taxon>Pentapetalae</taxon>
        <taxon>asterids</taxon>
        <taxon>lamiids</taxon>
        <taxon>Solanales</taxon>
        <taxon>Solanaceae</taxon>
        <taxon>Solanoideae</taxon>
        <taxon>Solaneae</taxon>
        <taxon>Solanum</taxon>
    </lineage>
</organism>
<keyword evidence="2" id="KW-1185">Reference proteome</keyword>
<dbReference type="PaxDb" id="4113-PGSC0003DMT400097590"/>
<proteinExistence type="predicted"/>
<reference evidence="2" key="1">
    <citation type="journal article" date="2011" name="Nature">
        <title>Genome sequence and analysis of the tuber crop potato.</title>
        <authorList>
            <consortium name="The Potato Genome Sequencing Consortium"/>
        </authorList>
    </citation>
    <scope>NUCLEOTIDE SEQUENCE [LARGE SCALE GENOMIC DNA]</scope>
    <source>
        <strain evidence="2">cv. DM1-3 516 R44</strain>
    </source>
</reference>
<reference evidence="1" key="2">
    <citation type="submission" date="2015-06" db="UniProtKB">
        <authorList>
            <consortium name="EnsemblPlants"/>
        </authorList>
    </citation>
    <scope>IDENTIFICATION</scope>
    <source>
        <strain evidence="1">DM1-3 516 R44</strain>
    </source>
</reference>
<evidence type="ECO:0000313" key="2">
    <source>
        <dbReference type="Proteomes" id="UP000011115"/>
    </source>
</evidence>